<sequence length="462" mass="51029">MKKKPWSGRFSQDTSGLVERFTESVSIDGRLFVQDIEGSIAHAEMLKAAGLLSEDEARAITQGLREIARDIESGALVFDPALEDVHMNIEVELTRRIGEPGKKLHTARSRNDQVATDLRLYIRGRLGEVCTLLRRFMTTLIEKASGHVDTIIPGMTHLQHAQPVSFAHHLLAYVEMFMRDFDRAKDAARRLNVSPLGSAALAGTPHPIDRFMTAAALQFDEPGRNSIDGVSDRDFAIEAVFCASVIMMHLSRLAEEIVIWNSQPFSWVVLPDAFCTGSSIMPQKKNPDVAELVRGKTGGVYGSLVALLTMMKALPLAYNRDMQEDKAPVMQSLDTVCACLEVMDGLVQGLEVNREALERSLKAGFITATDMADYLVEKGVPFREAHRITGEIVSYLASQGKAFEDLGAEDFKKFSQAFGPDIVTVIRPESSVDRRRSFGGTARANVKAMIEDARTRVESLEV</sequence>
<evidence type="ECO:0000259" key="2">
    <source>
        <dbReference type="Pfam" id="PF14698"/>
    </source>
</evidence>
<dbReference type="AlphaFoldDB" id="A0A485LZ50"/>
<dbReference type="InterPro" id="IPR024083">
    <property type="entry name" value="Fumarase/histidase_N"/>
</dbReference>
<dbReference type="InterPro" id="IPR020557">
    <property type="entry name" value="Fumarate_lyase_CS"/>
</dbReference>
<dbReference type="InterPro" id="IPR008948">
    <property type="entry name" value="L-Aspartase-like"/>
</dbReference>
<name>A0A485LZ50_9ZZZZ</name>
<dbReference type="GO" id="GO:0042450">
    <property type="term" value="P:L-arginine biosynthetic process via ornithine"/>
    <property type="evidence" value="ECO:0007669"/>
    <property type="project" value="InterPro"/>
</dbReference>
<dbReference type="PRINTS" id="PR00145">
    <property type="entry name" value="ARGSUCLYASE"/>
</dbReference>
<dbReference type="EMBL" id="CAADRM010000084">
    <property type="protein sequence ID" value="VFU13752.1"/>
    <property type="molecule type" value="Genomic_DNA"/>
</dbReference>
<dbReference type="Gene3D" id="1.20.200.10">
    <property type="entry name" value="Fumarase/aspartase (Central domain)"/>
    <property type="match status" value="1"/>
</dbReference>
<protein>
    <submittedName>
        <fullName evidence="3">Argininosuccinate lyase</fullName>
        <ecNumber evidence="3">4.3.2.1</ecNumber>
    </submittedName>
</protein>
<dbReference type="Gene3D" id="1.10.40.30">
    <property type="entry name" value="Fumarase/aspartase (C-terminal domain)"/>
    <property type="match status" value="1"/>
</dbReference>
<dbReference type="CDD" id="cd01359">
    <property type="entry name" value="Argininosuccinate_lyase"/>
    <property type="match status" value="1"/>
</dbReference>
<dbReference type="Pfam" id="PF00206">
    <property type="entry name" value="Lyase_1"/>
    <property type="match status" value="1"/>
</dbReference>
<gene>
    <name evidence="3" type="ORF">SCFA_220008</name>
</gene>
<dbReference type="FunFam" id="1.10.40.30:FF:000001">
    <property type="entry name" value="Argininosuccinate lyase"/>
    <property type="match status" value="1"/>
</dbReference>
<dbReference type="SUPFAM" id="SSF48557">
    <property type="entry name" value="L-aspartase-like"/>
    <property type="match status" value="1"/>
</dbReference>
<dbReference type="InterPro" id="IPR000362">
    <property type="entry name" value="Fumarate_lyase_fam"/>
</dbReference>
<dbReference type="FunFam" id="1.10.275.10:FF:000002">
    <property type="entry name" value="Argininosuccinate lyase"/>
    <property type="match status" value="1"/>
</dbReference>
<organism evidence="3">
    <name type="scientific">anaerobic digester metagenome</name>
    <dbReference type="NCBI Taxonomy" id="1263854"/>
    <lineage>
        <taxon>unclassified sequences</taxon>
        <taxon>metagenomes</taxon>
        <taxon>ecological metagenomes</taxon>
    </lineage>
</organism>
<keyword evidence="3" id="KW-0456">Lyase</keyword>
<dbReference type="NCBIfam" id="TIGR00838">
    <property type="entry name" value="argH"/>
    <property type="match status" value="1"/>
</dbReference>
<dbReference type="FunFam" id="1.20.200.10:FF:000015">
    <property type="entry name" value="argininosuccinate lyase isoform X2"/>
    <property type="match status" value="1"/>
</dbReference>
<dbReference type="Pfam" id="PF14698">
    <property type="entry name" value="ASL_C2"/>
    <property type="match status" value="1"/>
</dbReference>
<accession>A0A485LZ50</accession>
<dbReference type="InterPro" id="IPR029419">
    <property type="entry name" value="Arg_succ_lyase_C"/>
</dbReference>
<proteinExistence type="inferred from homology"/>
<dbReference type="PROSITE" id="PS00163">
    <property type="entry name" value="FUMARATE_LYASES"/>
    <property type="match status" value="1"/>
</dbReference>
<dbReference type="GO" id="GO:0004056">
    <property type="term" value="F:argininosuccinate lyase activity"/>
    <property type="evidence" value="ECO:0007669"/>
    <property type="project" value="UniProtKB-EC"/>
</dbReference>
<dbReference type="PANTHER" id="PTHR43814">
    <property type="entry name" value="ARGININOSUCCINATE LYASE"/>
    <property type="match status" value="1"/>
</dbReference>
<dbReference type="Gene3D" id="1.10.275.10">
    <property type="entry name" value="Fumarase/aspartase (N-terminal domain)"/>
    <property type="match status" value="1"/>
</dbReference>
<dbReference type="PANTHER" id="PTHR43814:SF1">
    <property type="entry name" value="ARGININOSUCCINATE LYASE"/>
    <property type="match status" value="1"/>
</dbReference>
<dbReference type="EC" id="4.3.2.1" evidence="3"/>
<dbReference type="InterPro" id="IPR009049">
    <property type="entry name" value="Argininosuccinate_lyase"/>
</dbReference>
<dbReference type="HAMAP" id="MF_00006">
    <property type="entry name" value="Arg_succ_lyase"/>
    <property type="match status" value="1"/>
</dbReference>
<dbReference type="PRINTS" id="PR00149">
    <property type="entry name" value="FUMRATELYASE"/>
</dbReference>
<dbReference type="GO" id="GO:0005829">
    <property type="term" value="C:cytosol"/>
    <property type="evidence" value="ECO:0007669"/>
    <property type="project" value="TreeGrafter"/>
</dbReference>
<reference evidence="3" key="1">
    <citation type="submission" date="2019-03" db="EMBL/GenBank/DDBJ databases">
        <authorList>
            <person name="Hao L."/>
        </authorList>
    </citation>
    <scope>NUCLEOTIDE SEQUENCE</scope>
</reference>
<evidence type="ECO:0000313" key="3">
    <source>
        <dbReference type="EMBL" id="VFU13752.1"/>
    </source>
</evidence>
<feature type="domain" description="Fumarate lyase N-terminal" evidence="1">
    <location>
        <begin position="8"/>
        <end position="302"/>
    </location>
</feature>
<evidence type="ECO:0000259" key="1">
    <source>
        <dbReference type="Pfam" id="PF00206"/>
    </source>
</evidence>
<feature type="domain" description="Argininosuccinate lyase C-terminal" evidence="2">
    <location>
        <begin position="365"/>
        <end position="433"/>
    </location>
</feature>
<dbReference type="InterPro" id="IPR022761">
    <property type="entry name" value="Fumarate_lyase_N"/>
</dbReference>